<gene>
    <name evidence="3" type="ordered locus">EUBELI_00484</name>
</gene>
<evidence type="ECO:0000313" key="3">
    <source>
        <dbReference type="EMBL" id="ACR71498.1"/>
    </source>
</evidence>
<keyword evidence="2" id="KW-1133">Transmembrane helix</keyword>
<keyword evidence="4" id="KW-1185">Reference proteome</keyword>
<keyword evidence="2" id="KW-0472">Membrane</keyword>
<dbReference type="AlphaFoldDB" id="C4Z3M9"/>
<dbReference type="KEGG" id="eel:EUBELI_00484"/>
<feature type="transmembrane region" description="Helical" evidence="2">
    <location>
        <begin position="56"/>
        <end position="75"/>
    </location>
</feature>
<protein>
    <submittedName>
        <fullName evidence="3">Uncharacterized protein</fullName>
    </submittedName>
</protein>
<dbReference type="Proteomes" id="UP000001476">
    <property type="component" value="Chromosome"/>
</dbReference>
<dbReference type="EMBL" id="CP001104">
    <property type="protein sequence ID" value="ACR71498.1"/>
    <property type="molecule type" value="Genomic_DNA"/>
</dbReference>
<sequence length="121" mass="13360">MAERHKWYIIQSKCFGKKGNALKKSDRLKIVILGITGLLILIGTGIFIFIGQSICTMAGVGLFVIVCLGMVVVAGKKDDQTETIEQLNQTISEQSRRIMNTEGQLARYKRELAEATGKNEA</sequence>
<dbReference type="STRING" id="515620.EUBELI_00484"/>
<evidence type="ECO:0000313" key="4">
    <source>
        <dbReference type="Proteomes" id="UP000001476"/>
    </source>
</evidence>
<evidence type="ECO:0000256" key="1">
    <source>
        <dbReference type="SAM" id="Coils"/>
    </source>
</evidence>
<name>C4Z3M9_LACE2</name>
<evidence type="ECO:0000256" key="2">
    <source>
        <dbReference type="SAM" id="Phobius"/>
    </source>
</evidence>
<dbReference type="HOGENOM" id="CLU_2034555_0_0_9"/>
<keyword evidence="1" id="KW-0175">Coiled coil</keyword>
<reference evidence="3 4" key="1">
    <citation type="journal article" date="2009" name="Proc. Natl. Acad. Sci. U.S.A.">
        <title>Characterizing a model human gut microbiota composed of members of its two dominant bacterial phyla.</title>
        <authorList>
            <person name="Mahowald M.A."/>
            <person name="Rey F.E."/>
            <person name="Seedorf H."/>
            <person name="Turnbaugh P.J."/>
            <person name="Fulton R.S."/>
            <person name="Wollam A."/>
            <person name="Shah N."/>
            <person name="Wang C."/>
            <person name="Magrini V."/>
            <person name="Wilson R.K."/>
            <person name="Cantarel B.L."/>
            <person name="Coutinho P.M."/>
            <person name="Henrissat B."/>
            <person name="Crock L.W."/>
            <person name="Russell A."/>
            <person name="Verberkmoes N.C."/>
            <person name="Hettich R.L."/>
            <person name="Gordon J.I."/>
        </authorList>
    </citation>
    <scope>NUCLEOTIDE SEQUENCE [LARGE SCALE GENOMIC DNA]</scope>
    <source>
        <strain evidence="4">ATCC 27750 / DSM 3376 / VPI C15-48 / C15-B4</strain>
    </source>
</reference>
<organism evidence="3 4">
    <name type="scientific">Lachnospira eligens (strain ATCC 27750 / DSM 3376 / VPI C15-48 / C15-B4)</name>
    <name type="common">Eubacterium eligens</name>
    <dbReference type="NCBI Taxonomy" id="515620"/>
    <lineage>
        <taxon>Bacteria</taxon>
        <taxon>Bacillati</taxon>
        <taxon>Bacillota</taxon>
        <taxon>Clostridia</taxon>
        <taxon>Lachnospirales</taxon>
        <taxon>Lachnospiraceae</taxon>
        <taxon>Lachnospira</taxon>
    </lineage>
</organism>
<accession>C4Z3M9</accession>
<feature type="transmembrane region" description="Helical" evidence="2">
    <location>
        <begin position="30"/>
        <end position="50"/>
    </location>
</feature>
<feature type="coiled-coil region" evidence="1">
    <location>
        <begin position="77"/>
        <end position="118"/>
    </location>
</feature>
<keyword evidence="2" id="KW-0812">Transmembrane</keyword>
<proteinExistence type="predicted"/>